<dbReference type="InParanoid" id="K3Y4B1"/>
<reference evidence="2" key="1">
    <citation type="journal article" date="2012" name="Nat. Biotechnol.">
        <title>Reference genome sequence of the model plant Setaria.</title>
        <authorList>
            <person name="Bennetzen J.L."/>
            <person name="Schmutz J."/>
            <person name="Wang H."/>
            <person name="Percifield R."/>
            <person name="Hawkins J."/>
            <person name="Pontaroli A.C."/>
            <person name="Estep M."/>
            <person name="Feng L."/>
            <person name="Vaughn J.N."/>
            <person name="Grimwood J."/>
            <person name="Jenkins J."/>
            <person name="Barry K."/>
            <person name="Lindquist E."/>
            <person name="Hellsten U."/>
            <person name="Deshpande S."/>
            <person name="Wang X."/>
            <person name="Wu X."/>
            <person name="Mitros T."/>
            <person name="Triplett J."/>
            <person name="Yang X."/>
            <person name="Ye C.Y."/>
            <person name="Mauro-Herrera M."/>
            <person name="Wang L."/>
            <person name="Li P."/>
            <person name="Sharma M."/>
            <person name="Sharma R."/>
            <person name="Ronald P.C."/>
            <person name="Panaud O."/>
            <person name="Kellogg E.A."/>
            <person name="Brutnell T.P."/>
            <person name="Doust A.N."/>
            <person name="Tuskan G.A."/>
            <person name="Rokhsar D."/>
            <person name="Devos K.M."/>
        </authorList>
    </citation>
    <scope>NUCLEOTIDE SEQUENCE [LARGE SCALE GENOMIC DNA]</scope>
    <source>
        <strain evidence="2">cv. Yugu1</strain>
    </source>
</reference>
<dbReference type="AlphaFoldDB" id="K3Y4B1"/>
<sequence>MFCLEPFLLKSLCRTCVQDLSSFWSFQFGGSFYSFLLRLD</sequence>
<dbReference type="Proteomes" id="UP000004995">
    <property type="component" value="Unassembled WGS sequence"/>
</dbReference>
<keyword evidence="2" id="KW-1185">Reference proteome</keyword>
<evidence type="ECO:0000313" key="1">
    <source>
        <dbReference type="EnsemblPlants" id="KQL10250"/>
    </source>
</evidence>
<protein>
    <submittedName>
        <fullName evidence="1">Uncharacterized protein</fullName>
    </submittedName>
</protein>
<reference evidence="1" key="2">
    <citation type="submission" date="2018-08" db="UniProtKB">
        <authorList>
            <consortium name="EnsemblPlants"/>
        </authorList>
    </citation>
    <scope>IDENTIFICATION</scope>
    <source>
        <strain evidence="1">Yugu1</strain>
    </source>
</reference>
<accession>K3Y4B1</accession>
<dbReference type="EnsemblPlants" id="KQL10250">
    <property type="protein sequence ID" value="KQL10250"/>
    <property type="gene ID" value="SETIT_009049mg"/>
</dbReference>
<dbReference type="EMBL" id="AGNK02002349">
    <property type="status" value="NOT_ANNOTATED_CDS"/>
    <property type="molecule type" value="Genomic_DNA"/>
</dbReference>
<proteinExistence type="predicted"/>
<evidence type="ECO:0000313" key="2">
    <source>
        <dbReference type="Proteomes" id="UP000004995"/>
    </source>
</evidence>
<dbReference type="HOGENOM" id="CLU_3300314_0_0_1"/>
<name>K3Y4B1_SETIT</name>
<dbReference type="Gramene" id="KQL10250">
    <property type="protein sequence ID" value="KQL10250"/>
    <property type="gene ID" value="SETIT_009049mg"/>
</dbReference>
<organism evidence="1 2">
    <name type="scientific">Setaria italica</name>
    <name type="common">Foxtail millet</name>
    <name type="synonym">Panicum italicum</name>
    <dbReference type="NCBI Taxonomy" id="4555"/>
    <lineage>
        <taxon>Eukaryota</taxon>
        <taxon>Viridiplantae</taxon>
        <taxon>Streptophyta</taxon>
        <taxon>Embryophyta</taxon>
        <taxon>Tracheophyta</taxon>
        <taxon>Spermatophyta</taxon>
        <taxon>Magnoliopsida</taxon>
        <taxon>Liliopsida</taxon>
        <taxon>Poales</taxon>
        <taxon>Poaceae</taxon>
        <taxon>PACMAD clade</taxon>
        <taxon>Panicoideae</taxon>
        <taxon>Panicodae</taxon>
        <taxon>Paniceae</taxon>
        <taxon>Cenchrinae</taxon>
        <taxon>Setaria</taxon>
    </lineage>
</organism>